<name>A0A0A9AX74_ARUDO</name>
<reference evidence="1" key="1">
    <citation type="submission" date="2014-09" db="EMBL/GenBank/DDBJ databases">
        <authorList>
            <person name="Magalhaes I.L.F."/>
            <person name="Oliveira U."/>
            <person name="Santos F.R."/>
            <person name="Vidigal T.H.D.A."/>
            <person name="Brescovit A.D."/>
            <person name="Santos A.J."/>
        </authorList>
    </citation>
    <scope>NUCLEOTIDE SEQUENCE</scope>
    <source>
        <tissue evidence="1">Shoot tissue taken approximately 20 cm above the soil surface</tissue>
    </source>
</reference>
<organism evidence="1">
    <name type="scientific">Arundo donax</name>
    <name type="common">Giant reed</name>
    <name type="synonym">Donax arundinaceus</name>
    <dbReference type="NCBI Taxonomy" id="35708"/>
    <lineage>
        <taxon>Eukaryota</taxon>
        <taxon>Viridiplantae</taxon>
        <taxon>Streptophyta</taxon>
        <taxon>Embryophyta</taxon>
        <taxon>Tracheophyta</taxon>
        <taxon>Spermatophyta</taxon>
        <taxon>Magnoliopsida</taxon>
        <taxon>Liliopsida</taxon>
        <taxon>Poales</taxon>
        <taxon>Poaceae</taxon>
        <taxon>PACMAD clade</taxon>
        <taxon>Arundinoideae</taxon>
        <taxon>Arundineae</taxon>
        <taxon>Arundo</taxon>
    </lineage>
</organism>
<dbReference type="EMBL" id="GBRH01243412">
    <property type="protein sequence ID" value="JAD54483.1"/>
    <property type="molecule type" value="Transcribed_RNA"/>
</dbReference>
<evidence type="ECO:0000313" key="1">
    <source>
        <dbReference type="EMBL" id="JAD54483.1"/>
    </source>
</evidence>
<sequence>MHARSLAGLTSRLMGERRAGRIGVRLPSLGKRKRKRCAYACMPGSGKATVS</sequence>
<accession>A0A0A9AX74</accession>
<reference evidence="1" key="2">
    <citation type="journal article" date="2015" name="Data Brief">
        <title>Shoot transcriptome of the giant reed, Arundo donax.</title>
        <authorList>
            <person name="Barrero R.A."/>
            <person name="Guerrero F.D."/>
            <person name="Moolhuijzen P."/>
            <person name="Goolsby J.A."/>
            <person name="Tidwell J."/>
            <person name="Bellgard S.E."/>
            <person name="Bellgard M.I."/>
        </authorList>
    </citation>
    <scope>NUCLEOTIDE SEQUENCE</scope>
    <source>
        <tissue evidence="1">Shoot tissue taken approximately 20 cm above the soil surface</tissue>
    </source>
</reference>
<protein>
    <submittedName>
        <fullName evidence="1">Uncharacterized protein</fullName>
    </submittedName>
</protein>
<dbReference type="AlphaFoldDB" id="A0A0A9AX74"/>
<proteinExistence type="predicted"/>